<sequence length="742" mass="84158">MLGKLLAGRYKVIDHLGEGGFGKTYLAQDHKLPGNPKCVVKQLKPLTPKVLPTARKLFDREAKCLQDMGKHDRIPQLFAYFDEEEEFYLVEEYIEGNPLSQELNIYHKLSEGEVIAILQEILSILEFVHQQKVIHRDIKPSNIIRRKQDGKLVLIDFGSVKQLSIQNLNPHEQEQLTVAISTAGYTPIEQLQGKPSFSSDIYALGITAIQALTGNNPRDLQWDPNTGQVIWHHQAAVSSQIANILDKMVSPSLRDRYQSVGEVINELGNCTKLLTETTQIVSEIRSPSSALTEARQEASPANSVPSSIVTSHPGTKLSKFSLPTLKPWQGLVFLGGITAILGIAELIYPIIRPVYQLHRGEKLLESQQLEDALDSFQSVIKMRPKNAEGWEGRGDALRLLDRNQAALATYDKALHLRPNDSETWNKKGRALYKQGKSEQALSAQEKAIKFDSNNARAWSDKGIALIGLQRYEEALEAFKKAKKLKPQDPTVWQNQALALEYLKRHQEAIEVYEEAVVTYTEALSANPKDPVAWVDRGGVLSKLKRHEEALYSYEKAIEVSPKFYLAWHNKGDAFYFLRRYEEALAAYDQALKIRPKSYRTWHNRGSLLAAEKGDFEEAIKSFDKVIQIKPSFYHAWRDRGLALSNLERYPEAIASFNKALEIQPKDHQSWMGQGIALMKLDRNQEALAAFDRAKEIQPNNPYIWANRGLVLEKMRSYQKARDSYREALRIDPTFPLPTQALE</sequence>
<evidence type="ECO:0000256" key="5">
    <source>
        <dbReference type="SAM" id="MobiDB-lite"/>
    </source>
</evidence>
<feature type="repeat" description="TPR" evidence="3">
    <location>
        <begin position="387"/>
        <end position="420"/>
    </location>
</feature>
<feature type="binding site" evidence="4">
    <location>
        <position position="41"/>
    </location>
    <ligand>
        <name>ATP</name>
        <dbReference type="ChEBI" id="CHEBI:30616"/>
    </ligand>
</feature>
<dbReference type="InterPro" id="IPR011990">
    <property type="entry name" value="TPR-like_helical_dom_sf"/>
</dbReference>
<comment type="caution">
    <text evidence="7">The sequence shown here is derived from an EMBL/GenBank/DDBJ whole genome shotgun (WGS) entry which is preliminary data.</text>
</comment>
<dbReference type="InterPro" id="IPR019734">
    <property type="entry name" value="TPR_rpt"/>
</dbReference>
<feature type="repeat" description="TPR" evidence="3">
    <location>
        <begin position="564"/>
        <end position="597"/>
    </location>
</feature>
<dbReference type="EMBL" id="JAAHFQ010000889">
    <property type="protein sequence ID" value="NER31648.1"/>
    <property type="molecule type" value="Genomic_DNA"/>
</dbReference>
<dbReference type="GO" id="GO:0005524">
    <property type="term" value="F:ATP binding"/>
    <property type="evidence" value="ECO:0007669"/>
    <property type="project" value="UniProtKB-UniRule"/>
</dbReference>
<feature type="repeat" description="TPR" evidence="3">
    <location>
        <begin position="530"/>
        <end position="563"/>
    </location>
</feature>
<dbReference type="GO" id="GO:0004672">
    <property type="term" value="F:protein kinase activity"/>
    <property type="evidence" value="ECO:0007669"/>
    <property type="project" value="InterPro"/>
</dbReference>
<dbReference type="Pfam" id="PF13424">
    <property type="entry name" value="TPR_12"/>
    <property type="match status" value="1"/>
</dbReference>
<dbReference type="Gene3D" id="1.10.510.10">
    <property type="entry name" value="Transferase(Phosphotransferase) domain 1"/>
    <property type="match status" value="1"/>
</dbReference>
<feature type="repeat" description="TPR" evidence="3">
    <location>
        <begin position="421"/>
        <end position="454"/>
    </location>
</feature>
<keyword evidence="2 3" id="KW-0802">TPR repeat</keyword>
<protein>
    <submittedName>
        <fullName evidence="7">Tetratricopeptide repeat protein</fullName>
    </submittedName>
</protein>
<evidence type="ECO:0000256" key="2">
    <source>
        <dbReference type="ARBA" id="ARBA00022803"/>
    </source>
</evidence>
<gene>
    <name evidence="7" type="ORF">F6J89_29570</name>
</gene>
<accession>A0A6B3NQY4</accession>
<evidence type="ECO:0000313" key="7">
    <source>
        <dbReference type="EMBL" id="NER31648.1"/>
    </source>
</evidence>
<feature type="region of interest" description="Disordered" evidence="5">
    <location>
        <begin position="291"/>
        <end position="313"/>
    </location>
</feature>
<dbReference type="Pfam" id="PF00515">
    <property type="entry name" value="TPR_1"/>
    <property type="match status" value="1"/>
</dbReference>
<dbReference type="CDD" id="cd14014">
    <property type="entry name" value="STKc_PknB_like"/>
    <property type="match status" value="1"/>
</dbReference>
<feature type="compositionally biased region" description="Polar residues" evidence="5">
    <location>
        <begin position="299"/>
        <end position="313"/>
    </location>
</feature>
<evidence type="ECO:0000259" key="6">
    <source>
        <dbReference type="PROSITE" id="PS50011"/>
    </source>
</evidence>
<evidence type="ECO:0000256" key="4">
    <source>
        <dbReference type="PROSITE-ProRule" id="PRU10141"/>
    </source>
</evidence>
<dbReference type="InterPro" id="IPR011009">
    <property type="entry name" value="Kinase-like_dom_sf"/>
</dbReference>
<feature type="repeat" description="TPR" evidence="3">
    <location>
        <begin position="633"/>
        <end position="666"/>
    </location>
</feature>
<dbReference type="PANTHER" id="PTHR44858">
    <property type="entry name" value="TETRATRICOPEPTIDE REPEAT PROTEIN 6"/>
    <property type="match status" value="1"/>
</dbReference>
<organism evidence="7">
    <name type="scientific">Symploca sp. SIO1C4</name>
    <dbReference type="NCBI Taxonomy" id="2607765"/>
    <lineage>
        <taxon>Bacteria</taxon>
        <taxon>Bacillati</taxon>
        <taxon>Cyanobacteriota</taxon>
        <taxon>Cyanophyceae</taxon>
        <taxon>Coleofasciculales</taxon>
        <taxon>Coleofasciculaceae</taxon>
        <taxon>Symploca</taxon>
    </lineage>
</organism>
<dbReference type="PROSITE" id="PS50293">
    <property type="entry name" value="TPR_REGION"/>
    <property type="match status" value="3"/>
</dbReference>
<evidence type="ECO:0000256" key="3">
    <source>
        <dbReference type="PROSITE-ProRule" id="PRU00339"/>
    </source>
</evidence>
<proteinExistence type="predicted"/>
<dbReference type="AlphaFoldDB" id="A0A6B3NQY4"/>
<dbReference type="Pfam" id="PF00069">
    <property type="entry name" value="Pkinase"/>
    <property type="match status" value="1"/>
</dbReference>
<dbReference type="PROSITE" id="PS50005">
    <property type="entry name" value="TPR"/>
    <property type="match status" value="10"/>
</dbReference>
<dbReference type="SUPFAM" id="SSF48452">
    <property type="entry name" value="TPR-like"/>
    <property type="match status" value="3"/>
</dbReference>
<feature type="repeat" description="TPR" evidence="3">
    <location>
        <begin position="353"/>
        <end position="386"/>
    </location>
</feature>
<feature type="repeat" description="TPR" evidence="3">
    <location>
        <begin position="667"/>
        <end position="700"/>
    </location>
</feature>
<reference evidence="7" key="1">
    <citation type="submission" date="2019-11" db="EMBL/GenBank/DDBJ databases">
        <title>Genomic insights into an expanded diversity of filamentous marine cyanobacteria reveals the extraordinary biosynthetic potential of Moorea and Okeania.</title>
        <authorList>
            <person name="Ferreira Leao T."/>
            <person name="Wang M."/>
            <person name="Moss N."/>
            <person name="Da Silva R."/>
            <person name="Sanders J."/>
            <person name="Nurk S."/>
            <person name="Gurevich A."/>
            <person name="Humphrey G."/>
            <person name="Reher R."/>
            <person name="Zhu Q."/>
            <person name="Belda-Ferre P."/>
            <person name="Glukhov E."/>
            <person name="Rex R."/>
            <person name="Dorrestein P.C."/>
            <person name="Knight R."/>
            <person name="Pevzner P."/>
            <person name="Gerwick W.H."/>
            <person name="Gerwick L."/>
        </authorList>
    </citation>
    <scope>NUCLEOTIDE SEQUENCE</scope>
    <source>
        <strain evidence="7">SIO1C4</strain>
    </source>
</reference>
<feature type="repeat" description="TPR" evidence="3">
    <location>
        <begin position="455"/>
        <end position="488"/>
    </location>
</feature>
<dbReference type="SUPFAM" id="SSF56112">
    <property type="entry name" value="Protein kinase-like (PK-like)"/>
    <property type="match status" value="1"/>
</dbReference>
<dbReference type="PANTHER" id="PTHR44858:SF1">
    <property type="entry name" value="UDP-N-ACETYLGLUCOSAMINE--PEPTIDE N-ACETYLGLUCOSAMINYLTRANSFERASE SPINDLY-RELATED"/>
    <property type="match status" value="1"/>
</dbReference>
<name>A0A6B3NQY4_9CYAN</name>
<dbReference type="PROSITE" id="PS50011">
    <property type="entry name" value="PROTEIN_KINASE_DOM"/>
    <property type="match status" value="1"/>
</dbReference>
<dbReference type="InterPro" id="IPR000719">
    <property type="entry name" value="Prot_kinase_dom"/>
</dbReference>
<dbReference type="PROSITE" id="PS00107">
    <property type="entry name" value="PROTEIN_KINASE_ATP"/>
    <property type="match status" value="1"/>
</dbReference>
<keyword evidence="4" id="KW-0067">ATP-binding</keyword>
<keyword evidence="1" id="KW-0677">Repeat</keyword>
<feature type="repeat" description="TPR" evidence="3">
    <location>
        <begin position="599"/>
        <end position="632"/>
    </location>
</feature>
<dbReference type="Pfam" id="PF13432">
    <property type="entry name" value="TPR_16"/>
    <property type="match status" value="4"/>
</dbReference>
<feature type="repeat" description="TPR" evidence="3">
    <location>
        <begin position="701"/>
        <end position="734"/>
    </location>
</feature>
<keyword evidence="4" id="KW-0547">Nucleotide-binding</keyword>
<dbReference type="SMART" id="SM00220">
    <property type="entry name" value="S_TKc"/>
    <property type="match status" value="1"/>
</dbReference>
<dbReference type="Gene3D" id="1.25.40.10">
    <property type="entry name" value="Tetratricopeptide repeat domain"/>
    <property type="match status" value="4"/>
</dbReference>
<dbReference type="SMART" id="SM00028">
    <property type="entry name" value="TPR"/>
    <property type="match status" value="11"/>
</dbReference>
<feature type="domain" description="Protein kinase" evidence="6">
    <location>
        <begin position="10"/>
        <end position="274"/>
    </location>
</feature>
<dbReference type="InterPro" id="IPR017441">
    <property type="entry name" value="Protein_kinase_ATP_BS"/>
</dbReference>
<dbReference type="InterPro" id="IPR050498">
    <property type="entry name" value="Ycf3"/>
</dbReference>
<evidence type="ECO:0000256" key="1">
    <source>
        <dbReference type="ARBA" id="ARBA00022737"/>
    </source>
</evidence>